<dbReference type="EMBL" id="JACAZE010000004">
    <property type="protein sequence ID" value="KAF7318627.1"/>
    <property type="molecule type" value="Genomic_DNA"/>
</dbReference>
<keyword evidence="2" id="KW-0479">Metal-binding</keyword>
<evidence type="ECO:0000259" key="4">
    <source>
        <dbReference type="PROSITE" id="PS50158"/>
    </source>
</evidence>
<reference evidence="5" key="1">
    <citation type="submission" date="2020-05" db="EMBL/GenBank/DDBJ databases">
        <title>Mycena genomes resolve the evolution of fungal bioluminescence.</title>
        <authorList>
            <person name="Tsai I.J."/>
        </authorList>
    </citation>
    <scope>NUCLEOTIDE SEQUENCE</scope>
    <source>
        <strain evidence="5">110903Hualien_Pintung</strain>
    </source>
</reference>
<dbReference type="InterPro" id="IPR032567">
    <property type="entry name" value="RTL1-rel"/>
</dbReference>
<keyword evidence="2" id="KW-0862">Zinc</keyword>
<dbReference type="AlphaFoldDB" id="A0A8H6TKX9"/>
<dbReference type="PROSITE" id="PS50158">
    <property type="entry name" value="ZF_CCHC"/>
    <property type="match status" value="1"/>
</dbReference>
<name>A0A8H6TKX9_MYCCL</name>
<sequence>MTDNVENQNPTQDNPPSVASETERFFGLDMDGRSAFLFEHVARLVALTSELRTENDGLTNQVEDFRQRMHQAGLQIDAIDQRVHDNVTLLTPRRTPERVRGRSRPGRRVPVGLLAPFGATSSYKDDVAKIATTWSKPCGAGAGTGAYTTWASFEKDFIATFKGGAQVELAQQKIENLRQGSGTATTYFTALDALNKAANFDDVALIRILQRGLNRNVVAKVYTEHPLPDSYDKWKASAQQQDALIKRWQVVETSLRGGENAARQGPSTTTGRNPTNARPAQNPTQPFPNRDTRGPFGNWARPVHTSTSAPTTNAPVPMEVDRAASNERQVRRITCYRCGKEGHIGRNCPDNMTPAQIRALVTEVARTAIQNPINEGPKDGEAREDFPNDRA</sequence>
<feature type="region of interest" description="Disordered" evidence="3">
    <location>
        <begin position="372"/>
        <end position="391"/>
    </location>
</feature>
<protein>
    <recommendedName>
        <fullName evidence="4">CCHC-type domain-containing protein</fullName>
    </recommendedName>
</protein>
<keyword evidence="2" id="KW-0863">Zinc-finger</keyword>
<dbReference type="Proteomes" id="UP000613580">
    <property type="component" value="Unassembled WGS sequence"/>
</dbReference>
<dbReference type="InterPro" id="IPR036875">
    <property type="entry name" value="Znf_CCHC_sf"/>
</dbReference>
<dbReference type="PANTHER" id="PTHR15503">
    <property type="entry name" value="LDOC1 RELATED"/>
    <property type="match status" value="1"/>
</dbReference>
<evidence type="ECO:0000256" key="3">
    <source>
        <dbReference type="SAM" id="MobiDB-lite"/>
    </source>
</evidence>
<organism evidence="5 6">
    <name type="scientific">Mycena chlorophos</name>
    <name type="common">Agaric fungus</name>
    <name type="synonym">Agaricus chlorophos</name>
    <dbReference type="NCBI Taxonomy" id="658473"/>
    <lineage>
        <taxon>Eukaryota</taxon>
        <taxon>Fungi</taxon>
        <taxon>Dikarya</taxon>
        <taxon>Basidiomycota</taxon>
        <taxon>Agaricomycotina</taxon>
        <taxon>Agaricomycetes</taxon>
        <taxon>Agaricomycetidae</taxon>
        <taxon>Agaricales</taxon>
        <taxon>Marasmiineae</taxon>
        <taxon>Mycenaceae</taxon>
        <taxon>Mycena</taxon>
    </lineage>
</organism>
<evidence type="ECO:0000313" key="5">
    <source>
        <dbReference type="EMBL" id="KAF7318627.1"/>
    </source>
</evidence>
<dbReference type="Pfam" id="PF03732">
    <property type="entry name" value="Retrotrans_gag"/>
    <property type="match status" value="1"/>
</dbReference>
<dbReference type="Gene3D" id="4.10.60.10">
    <property type="entry name" value="Zinc finger, CCHC-type"/>
    <property type="match status" value="1"/>
</dbReference>
<feature type="compositionally biased region" description="Basic and acidic residues" evidence="3">
    <location>
        <begin position="376"/>
        <end position="391"/>
    </location>
</feature>
<accession>A0A8H6TKX9</accession>
<dbReference type="OrthoDB" id="3049938at2759"/>
<comment type="caution">
    <text evidence="5">The sequence shown here is derived from an EMBL/GenBank/DDBJ whole genome shotgun (WGS) entry which is preliminary data.</text>
</comment>
<feature type="domain" description="CCHC-type" evidence="4">
    <location>
        <begin position="335"/>
        <end position="350"/>
    </location>
</feature>
<keyword evidence="6" id="KW-1185">Reference proteome</keyword>
<feature type="compositionally biased region" description="Polar residues" evidence="3">
    <location>
        <begin position="265"/>
        <end position="284"/>
    </location>
</feature>
<proteinExistence type="predicted"/>
<dbReference type="InterPro" id="IPR001878">
    <property type="entry name" value="Znf_CCHC"/>
</dbReference>
<dbReference type="Pfam" id="PF00098">
    <property type="entry name" value="zf-CCHC"/>
    <property type="match status" value="1"/>
</dbReference>
<dbReference type="GO" id="GO:0006397">
    <property type="term" value="P:mRNA processing"/>
    <property type="evidence" value="ECO:0007669"/>
    <property type="project" value="UniProtKB-KW"/>
</dbReference>
<dbReference type="SUPFAM" id="SSF57756">
    <property type="entry name" value="Retrovirus zinc finger-like domains"/>
    <property type="match status" value="1"/>
</dbReference>
<dbReference type="SMART" id="SM00343">
    <property type="entry name" value="ZnF_C2HC"/>
    <property type="match status" value="1"/>
</dbReference>
<evidence type="ECO:0000256" key="2">
    <source>
        <dbReference type="PROSITE-ProRule" id="PRU00047"/>
    </source>
</evidence>
<dbReference type="PANTHER" id="PTHR15503:SF22">
    <property type="entry name" value="TRANSPOSON TY3-I GAG POLYPROTEIN"/>
    <property type="match status" value="1"/>
</dbReference>
<keyword evidence="1" id="KW-0507">mRNA processing</keyword>
<gene>
    <name evidence="5" type="ORF">HMN09_00374000</name>
</gene>
<feature type="region of interest" description="Disordered" evidence="3">
    <location>
        <begin position="255"/>
        <end position="299"/>
    </location>
</feature>
<dbReference type="GO" id="GO:0003676">
    <property type="term" value="F:nucleic acid binding"/>
    <property type="evidence" value="ECO:0007669"/>
    <property type="project" value="InterPro"/>
</dbReference>
<evidence type="ECO:0000256" key="1">
    <source>
        <dbReference type="ARBA" id="ARBA00022664"/>
    </source>
</evidence>
<dbReference type="InterPro" id="IPR005162">
    <property type="entry name" value="Retrotrans_gag_dom"/>
</dbReference>
<dbReference type="GO" id="GO:0008270">
    <property type="term" value="F:zinc ion binding"/>
    <property type="evidence" value="ECO:0007669"/>
    <property type="project" value="UniProtKB-KW"/>
</dbReference>
<evidence type="ECO:0000313" key="6">
    <source>
        <dbReference type="Proteomes" id="UP000613580"/>
    </source>
</evidence>